<comment type="caution">
    <text evidence="4">The sequence shown here is derived from an EMBL/GenBank/DDBJ whole genome shotgun (WGS) entry which is preliminary data.</text>
</comment>
<gene>
    <name evidence="4" type="ORF">IAB67_10285</name>
</gene>
<dbReference type="InterPro" id="IPR004474">
    <property type="entry name" value="LytR_CpsA_psr"/>
</dbReference>
<dbReference type="Gene3D" id="3.40.630.190">
    <property type="entry name" value="LCP protein"/>
    <property type="match status" value="1"/>
</dbReference>
<feature type="compositionally biased region" description="Acidic residues" evidence="2">
    <location>
        <begin position="377"/>
        <end position="386"/>
    </location>
</feature>
<dbReference type="AlphaFoldDB" id="A0A9D1LMN9"/>
<evidence type="ECO:0000256" key="2">
    <source>
        <dbReference type="SAM" id="MobiDB-lite"/>
    </source>
</evidence>
<feature type="region of interest" description="Disordered" evidence="2">
    <location>
        <begin position="55"/>
        <end position="76"/>
    </location>
</feature>
<comment type="similarity">
    <text evidence="1">Belongs to the LytR/CpsA/Psr (LCP) family.</text>
</comment>
<evidence type="ECO:0000259" key="3">
    <source>
        <dbReference type="Pfam" id="PF03816"/>
    </source>
</evidence>
<evidence type="ECO:0000313" key="5">
    <source>
        <dbReference type="Proteomes" id="UP000824073"/>
    </source>
</evidence>
<name>A0A9D1LMN9_9CLOT</name>
<feature type="compositionally biased region" description="Low complexity" evidence="2">
    <location>
        <begin position="463"/>
        <end position="475"/>
    </location>
</feature>
<dbReference type="EMBL" id="DVMR01000081">
    <property type="protein sequence ID" value="HIU44668.1"/>
    <property type="molecule type" value="Genomic_DNA"/>
</dbReference>
<sequence length="508" mass="55703">MNDKNSTGPRRMMPKSPKTPKSAVARRRQLILIAAGVVLLGLIVTVVWKSTVKPPDITQPSANEVEEEPNEPEQGRDYYEGELIKPFVEDENKTRKEDYYTFLLCGTDDDNARTDTIIVASYDVKNQVINMVNVPRDTMSNVRRSIKKINSAFYGGVEQLREELQMLLGFRIDRTVVVDFQGFVDLVNAIGGVEFDVPVRMLYTDPTQDLYIDLVPGLQTLNGEQALQLIRFRQNNPGVPGGYPGGDIERIACQQEFLQAVASQLLSPSNLLKVSDIASAILNNTETDMSMGELMWLGIQALSMKSENISMTILPGEARYLWEADYGHMQSYYVPDEEGILELVNEKLNPYNEPITELNLIDASTYPTSPPSSSGSGDDEDEEQPVEETPVTEPDTTTDPGEQTETTDPGQTTEPTEPTEPAEPEQPVEPAEPTEPTEPAEPSTTDPAEPTDPDEPLEPANPDTTSDTSSGQTQDAGQTASDEGDTAQGAAGTESAPDDTVQLDPQRS</sequence>
<reference evidence="4" key="2">
    <citation type="journal article" date="2021" name="PeerJ">
        <title>Extensive microbial diversity within the chicken gut microbiome revealed by metagenomics and culture.</title>
        <authorList>
            <person name="Gilroy R."/>
            <person name="Ravi A."/>
            <person name="Getino M."/>
            <person name="Pursley I."/>
            <person name="Horton D.L."/>
            <person name="Alikhan N.F."/>
            <person name="Baker D."/>
            <person name="Gharbi K."/>
            <person name="Hall N."/>
            <person name="Watson M."/>
            <person name="Adriaenssens E.M."/>
            <person name="Foster-Nyarko E."/>
            <person name="Jarju S."/>
            <person name="Secka A."/>
            <person name="Antonio M."/>
            <person name="Oren A."/>
            <person name="Chaudhuri R.R."/>
            <person name="La Ragione R."/>
            <person name="Hildebrand F."/>
            <person name="Pallen M.J."/>
        </authorList>
    </citation>
    <scope>NUCLEOTIDE SEQUENCE</scope>
    <source>
        <strain evidence="4">CHK191-8634</strain>
    </source>
</reference>
<protein>
    <submittedName>
        <fullName evidence="4">LCP family protein</fullName>
    </submittedName>
</protein>
<proteinExistence type="inferred from homology"/>
<organism evidence="4 5">
    <name type="scientific">Candidatus Ventrousia excrementavium</name>
    <dbReference type="NCBI Taxonomy" id="2840961"/>
    <lineage>
        <taxon>Bacteria</taxon>
        <taxon>Bacillati</taxon>
        <taxon>Bacillota</taxon>
        <taxon>Clostridia</taxon>
        <taxon>Eubacteriales</taxon>
        <taxon>Clostridiaceae</taxon>
        <taxon>Clostridiaceae incertae sedis</taxon>
        <taxon>Candidatus Ventrousia</taxon>
    </lineage>
</organism>
<dbReference type="InterPro" id="IPR050922">
    <property type="entry name" value="LytR/CpsA/Psr_CW_biosynth"/>
</dbReference>
<feature type="region of interest" description="Disordered" evidence="2">
    <location>
        <begin position="360"/>
        <end position="508"/>
    </location>
</feature>
<dbReference type="NCBIfam" id="TIGR00350">
    <property type="entry name" value="lytR_cpsA_psr"/>
    <property type="match status" value="1"/>
</dbReference>
<feature type="region of interest" description="Disordered" evidence="2">
    <location>
        <begin position="1"/>
        <end position="23"/>
    </location>
</feature>
<dbReference type="PANTHER" id="PTHR33392">
    <property type="entry name" value="POLYISOPRENYL-TEICHOIC ACID--PEPTIDOGLYCAN TEICHOIC ACID TRANSFERASE TAGU"/>
    <property type="match status" value="1"/>
</dbReference>
<feature type="compositionally biased region" description="Low complexity" evidence="2">
    <location>
        <begin position="387"/>
        <end position="416"/>
    </location>
</feature>
<dbReference type="Proteomes" id="UP000824073">
    <property type="component" value="Unassembled WGS sequence"/>
</dbReference>
<evidence type="ECO:0000313" key="4">
    <source>
        <dbReference type="EMBL" id="HIU44668.1"/>
    </source>
</evidence>
<dbReference type="Pfam" id="PF03816">
    <property type="entry name" value="LytR_cpsA_psr"/>
    <property type="match status" value="1"/>
</dbReference>
<dbReference type="PANTHER" id="PTHR33392:SF6">
    <property type="entry name" value="POLYISOPRENYL-TEICHOIC ACID--PEPTIDOGLYCAN TEICHOIC ACID TRANSFERASE TAGU"/>
    <property type="match status" value="1"/>
</dbReference>
<accession>A0A9D1LMN9</accession>
<reference evidence="4" key="1">
    <citation type="submission" date="2020-10" db="EMBL/GenBank/DDBJ databases">
        <authorList>
            <person name="Gilroy R."/>
        </authorList>
    </citation>
    <scope>NUCLEOTIDE SEQUENCE</scope>
    <source>
        <strain evidence="4">CHK191-8634</strain>
    </source>
</reference>
<feature type="domain" description="Cell envelope-related transcriptional attenuator" evidence="3">
    <location>
        <begin position="113"/>
        <end position="266"/>
    </location>
</feature>
<evidence type="ECO:0000256" key="1">
    <source>
        <dbReference type="ARBA" id="ARBA00006068"/>
    </source>
</evidence>